<proteinExistence type="predicted"/>
<reference evidence="2" key="1">
    <citation type="submission" date="2019-08" db="EMBL/GenBank/DDBJ databases">
        <authorList>
            <person name="Kucharzyk K."/>
            <person name="Murdoch R.W."/>
            <person name="Higgins S."/>
            <person name="Loffler F."/>
        </authorList>
    </citation>
    <scope>NUCLEOTIDE SEQUENCE</scope>
</reference>
<evidence type="ECO:0000256" key="1">
    <source>
        <dbReference type="SAM" id="MobiDB-lite"/>
    </source>
</evidence>
<accession>A0A644UKA2</accession>
<gene>
    <name evidence="2" type="ORF">SDC9_25088</name>
</gene>
<feature type="region of interest" description="Disordered" evidence="1">
    <location>
        <begin position="1"/>
        <end position="58"/>
    </location>
</feature>
<name>A0A644UKA2_9ZZZZ</name>
<feature type="compositionally biased region" description="Basic residues" evidence="1">
    <location>
        <begin position="9"/>
        <end position="23"/>
    </location>
</feature>
<comment type="caution">
    <text evidence="2">The sequence shown here is derived from an EMBL/GenBank/DDBJ whole genome shotgun (WGS) entry which is preliminary data.</text>
</comment>
<feature type="region of interest" description="Disordered" evidence="1">
    <location>
        <begin position="277"/>
        <end position="296"/>
    </location>
</feature>
<dbReference type="AlphaFoldDB" id="A0A644UKA2"/>
<organism evidence="2">
    <name type="scientific">bioreactor metagenome</name>
    <dbReference type="NCBI Taxonomy" id="1076179"/>
    <lineage>
        <taxon>unclassified sequences</taxon>
        <taxon>metagenomes</taxon>
        <taxon>ecological metagenomes</taxon>
    </lineage>
</organism>
<evidence type="ECO:0000313" key="2">
    <source>
        <dbReference type="EMBL" id="MPL79213.1"/>
    </source>
</evidence>
<sequence length="354" mass="38508">MLTVWPRGKIARRARATGAHRSRPRPDGDTTAQAIRPAGPRGAASAQLAQPRDQARGVPAGAAHGLHLLVELVDQRRDRQARPGLVGGGEADPQILAHPVDGKAEVEFARLHRLSAVRHLPAARRALADRLDHIRDRQPGLLGEMQRLGEPLHQPRDGDLVAHLGQLAGAGLAHPPAGLGIGRNHRLGRGIIRLGAAAHHRQHAVLGPRLPARDRRVDKAKAHLSGQRRQFARDLGRHRGVVDEDRVRPHAGESALVAETDGAQVVVIADAGHDEIGARGGRGRRGRGAPAMARHPGLGLGRRAVVDRHLMPLRRQMPRHREPHHPEPQKCHLRHGPAPAFLRETRVDHWSCLT</sequence>
<dbReference type="EMBL" id="VSSQ01000124">
    <property type="protein sequence ID" value="MPL79213.1"/>
    <property type="molecule type" value="Genomic_DNA"/>
</dbReference>
<protein>
    <submittedName>
        <fullName evidence="2">Uncharacterized protein</fullName>
    </submittedName>
</protein>